<evidence type="ECO:0000313" key="2">
    <source>
        <dbReference type="EMBL" id="KNZ55933.1"/>
    </source>
</evidence>
<keyword evidence="1" id="KW-0472">Membrane</keyword>
<gene>
    <name evidence="2" type="ORF">VP01_253g3</name>
</gene>
<protein>
    <submittedName>
        <fullName evidence="2">Uncharacterized protein</fullName>
    </submittedName>
</protein>
<accession>A0A0L6V5B4</accession>
<comment type="caution">
    <text evidence="2">The sequence shown here is derived from an EMBL/GenBank/DDBJ whole genome shotgun (WGS) entry which is preliminary data.</text>
</comment>
<evidence type="ECO:0000313" key="3">
    <source>
        <dbReference type="Proteomes" id="UP000037035"/>
    </source>
</evidence>
<keyword evidence="3" id="KW-1185">Reference proteome</keyword>
<keyword evidence="1" id="KW-1133">Transmembrane helix</keyword>
<evidence type="ECO:0000256" key="1">
    <source>
        <dbReference type="SAM" id="Phobius"/>
    </source>
</evidence>
<dbReference type="VEuPathDB" id="FungiDB:VP01_253g3"/>
<dbReference type="Proteomes" id="UP000037035">
    <property type="component" value="Unassembled WGS sequence"/>
</dbReference>
<feature type="transmembrane region" description="Helical" evidence="1">
    <location>
        <begin position="642"/>
        <end position="662"/>
    </location>
</feature>
<feature type="transmembrane region" description="Helical" evidence="1">
    <location>
        <begin position="576"/>
        <end position="602"/>
    </location>
</feature>
<name>A0A0L6V5B4_9BASI</name>
<keyword evidence="1" id="KW-0812">Transmembrane</keyword>
<sequence length="663" mass="74867">MATHPMFTKQKKTTFTQKLLLRTPDLLEINIEEEVVIIRPPTSHTLTGEAIPGSEIPFQDRLGTPKSLTFYWNCSLGLIPSEEGFPHHLCLLTQSQALEINVYLNFSHFPGQSTIVSNQMGIRVLQISPQEAMQDPFPGKIIFFFWILGTFQTSLGEAGAGSETFLYLWDLQRNISWSVFIVLKGLLLELKSALCRMTPKDYNNCTWYHENHITLVTVQNLSKIYKNRKTCQNSTSCPLTLLISFNQSSFLTSFPPIHSLFSIKFLMLFLQWPIHMLASLLAYSKTVCMLYHMLSTLLFSIYSGHQPVAMKTSSLSIFLQNTYQLLGPISSPQDCPSPHQILDLKISTKHRGAYKQGCLRCPMEPIPGMAGIMICNNSCRGYPCTKGPRGYNGELEGLLLDTGASHHPKKGGNMCRLPCCNHFVDVTTGLSLSYTVLRRELIMSKQYLYQVKIQSLPPLLGKSKKGGKGGPFKSGPLSTQLYTISLYFDSIVALLYHMVCHMLWLITPCEYLHCVASLPKKTCSTACITVNQSLVESILENGWSNNIILLGVSACQLQAVEQVFIFYLYYLWHIWYVYKLVVILLECTKSLLSSFLMLLLCFDSSICQYVLLLCPKCIGAIIFNDLLHKIILQYHYFILENIINYFCLCFATTISDCLSIVAS</sequence>
<organism evidence="2 3">
    <name type="scientific">Puccinia sorghi</name>
    <dbReference type="NCBI Taxonomy" id="27349"/>
    <lineage>
        <taxon>Eukaryota</taxon>
        <taxon>Fungi</taxon>
        <taxon>Dikarya</taxon>
        <taxon>Basidiomycota</taxon>
        <taxon>Pucciniomycotina</taxon>
        <taxon>Pucciniomycetes</taxon>
        <taxon>Pucciniales</taxon>
        <taxon>Pucciniaceae</taxon>
        <taxon>Puccinia</taxon>
    </lineage>
</organism>
<proteinExistence type="predicted"/>
<reference evidence="2 3" key="1">
    <citation type="submission" date="2015-08" db="EMBL/GenBank/DDBJ databases">
        <title>Next Generation Sequencing and Analysis of the Genome of Puccinia sorghi L Schw, the Causal Agent of Maize Common Rust.</title>
        <authorList>
            <person name="Rochi L."/>
            <person name="Burguener G."/>
            <person name="Darino M."/>
            <person name="Turjanski A."/>
            <person name="Kreff E."/>
            <person name="Dieguez M.J."/>
            <person name="Sacco F."/>
        </authorList>
    </citation>
    <scope>NUCLEOTIDE SEQUENCE [LARGE SCALE GENOMIC DNA]</scope>
    <source>
        <strain evidence="2 3">RO10H11247</strain>
    </source>
</reference>
<dbReference type="EMBL" id="LAVV01007436">
    <property type="protein sequence ID" value="KNZ55933.1"/>
    <property type="molecule type" value="Genomic_DNA"/>
</dbReference>
<dbReference type="AlphaFoldDB" id="A0A0L6V5B4"/>